<name>A0ABZ0TIE8_9SPHI</name>
<evidence type="ECO:0000256" key="2">
    <source>
        <dbReference type="SAM" id="SignalP"/>
    </source>
</evidence>
<dbReference type="Proteomes" id="UP001324380">
    <property type="component" value="Chromosome"/>
</dbReference>
<proteinExistence type="predicted"/>
<feature type="compositionally biased region" description="Basic and acidic residues" evidence="1">
    <location>
        <begin position="232"/>
        <end position="244"/>
    </location>
</feature>
<organism evidence="3 4">
    <name type="scientific">Mucilaginibacter sabulilitoris</name>
    <dbReference type="NCBI Taxonomy" id="1173583"/>
    <lineage>
        <taxon>Bacteria</taxon>
        <taxon>Pseudomonadati</taxon>
        <taxon>Bacteroidota</taxon>
        <taxon>Sphingobacteriia</taxon>
        <taxon>Sphingobacteriales</taxon>
        <taxon>Sphingobacteriaceae</taxon>
        <taxon>Mucilaginibacter</taxon>
    </lineage>
</organism>
<dbReference type="EMBL" id="CP139558">
    <property type="protein sequence ID" value="WPU92559.1"/>
    <property type="molecule type" value="Genomic_DNA"/>
</dbReference>
<sequence>MKNLLLFITLFITGTTCLQAQTKTLHDVYGGIELTLPVVMGNGMGRNDNVILFRPDGTFNHQLEKPDWKTRVTGKYTIEGQNVLLQYNGGSKDKFILEADGDLDAGSYSLLKLDTYNSIPPGYYGFTSSSSSGGGATGMIFVGTSGKRGLYFDGKGNFTSNRSSATMVSGEGIGGGGSSKDSGAGTYIISNGILTLKYNNGHTEMHSFFSRPREKPIMAVVDGNIYFMEDDSKSKETVASHPPEKTNAGSTPISNSNTSVNSTTDAQSVLNNANMALGGARLDAIKKLQVTASTMGINALIKMDLDAQKVRVEQRRAQQLILVEQLVGDEGWQWKNGKKQNLPATRILEMKQSLRGGPLAFRKVNISRMEDVKVQPIKNNMTMITYKIDGTINLAILSSANQLAGEGIKLNQLMETAAFTSYKTVDGVVFPATEVQTNGTFKSNVSYDSYIVNPNFSDSDWRAPSL</sequence>
<feature type="region of interest" description="Disordered" evidence="1">
    <location>
        <begin position="232"/>
        <end position="263"/>
    </location>
</feature>
<evidence type="ECO:0000313" key="4">
    <source>
        <dbReference type="Proteomes" id="UP001324380"/>
    </source>
</evidence>
<accession>A0ABZ0TIE8</accession>
<feature type="chain" id="PRO_5046566929" evidence="2">
    <location>
        <begin position="21"/>
        <end position="466"/>
    </location>
</feature>
<feature type="compositionally biased region" description="Low complexity" evidence="1">
    <location>
        <begin position="250"/>
        <end position="263"/>
    </location>
</feature>
<reference evidence="3 4" key="1">
    <citation type="submission" date="2023-11" db="EMBL/GenBank/DDBJ databases">
        <title>Analysis of the Genomes of Mucilaginibacter gossypii cycad 4 and M. sabulilitoris SNA2: microbes with the potential for plant growth promotion.</title>
        <authorList>
            <person name="Hirsch A.M."/>
            <person name="Humm E."/>
            <person name="Rubbi M."/>
            <person name="Del Vecchio G."/>
            <person name="Ha S.M."/>
            <person name="Pellegrini M."/>
            <person name="Gunsalus R.P."/>
        </authorList>
    </citation>
    <scope>NUCLEOTIDE SEQUENCE [LARGE SCALE GENOMIC DNA]</scope>
    <source>
        <strain evidence="3 4">SNA2</strain>
    </source>
</reference>
<dbReference type="RefSeq" id="WP_321561720.1">
    <property type="nucleotide sequence ID" value="NZ_CP139558.1"/>
</dbReference>
<protein>
    <submittedName>
        <fullName evidence="3">Uncharacterized protein</fullName>
    </submittedName>
</protein>
<evidence type="ECO:0000256" key="1">
    <source>
        <dbReference type="SAM" id="MobiDB-lite"/>
    </source>
</evidence>
<feature type="signal peptide" evidence="2">
    <location>
        <begin position="1"/>
        <end position="20"/>
    </location>
</feature>
<evidence type="ECO:0000313" key="3">
    <source>
        <dbReference type="EMBL" id="WPU92559.1"/>
    </source>
</evidence>
<gene>
    <name evidence="3" type="ORF">SNE25_24865</name>
</gene>
<keyword evidence="2" id="KW-0732">Signal</keyword>
<keyword evidence="4" id="KW-1185">Reference proteome</keyword>